<dbReference type="GO" id="GO:0016235">
    <property type="term" value="C:aggresome"/>
    <property type="evidence" value="ECO:0007669"/>
    <property type="project" value="TreeGrafter"/>
</dbReference>
<gene>
    <name evidence="7" type="ORF">CYNAS_LOCUS1638</name>
</gene>
<dbReference type="PROSITE" id="PS50135">
    <property type="entry name" value="ZF_ZZ_2"/>
    <property type="match status" value="1"/>
</dbReference>
<feature type="domain" description="ZZ-type" evidence="6">
    <location>
        <begin position="124"/>
        <end position="174"/>
    </location>
</feature>
<dbReference type="Gene3D" id="3.30.60.90">
    <property type="match status" value="1"/>
</dbReference>
<dbReference type="GO" id="GO:0008270">
    <property type="term" value="F:zinc ion binding"/>
    <property type="evidence" value="ECO:0007669"/>
    <property type="project" value="UniProtKB-KW"/>
</dbReference>
<keyword evidence="1" id="KW-0479">Metal-binding</keyword>
<evidence type="ECO:0000313" key="8">
    <source>
        <dbReference type="Proteomes" id="UP001176961"/>
    </source>
</evidence>
<dbReference type="SUPFAM" id="SSF54277">
    <property type="entry name" value="CAD &amp; PB1 domains"/>
    <property type="match status" value="1"/>
</dbReference>
<dbReference type="PANTHER" id="PTHR15090:SF0">
    <property type="entry name" value="SEQUESTOSOME-1"/>
    <property type="match status" value="1"/>
</dbReference>
<feature type="compositionally biased region" description="Basic and acidic residues" evidence="5">
    <location>
        <begin position="91"/>
        <end position="109"/>
    </location>
</feature>
<dbReference type="GO" id="GO:0000423">
    <property type="term" value="P:mitophagy"/>
    <property type="evidence" value="ECO:0007669"/>
    <property type="project" value="TreeGrafter"/>
</dbReference>
<keyword evidence="8" id="KW-1185">Reference proteome</keyword>
<comment type="caution">
    <text evidence="7">The sequence shown here is derived from an EMBL/GenBank/DDBJ whole genome shotgun (WGS) entry which is preliminary data.</text>
</comment>
<dbReference type="GO" id="GO:0005080">
    <property type="term" value="F:protein kinase C binding"/>
    <property type="evidence" value="ECO:0007669"/>
    <property type="project" value="TreeGrafter"/>
</dbReference>
<dbReference type="PROSITE" id="PS01357">
    <property type="entry name" value="ZF_ZZ_1"/>
    <property type="match status" value="1"/>
</dbReference>
<dbReference type="Pfam" id="PF00564">
    <property type="entry name" value="PB1"/>
    <property type="match status" value="1"/>
</dbReference>
<evidence type="ECO:0000256" key="2">
    <source>
        <dbReference type="ARBA" id="ARBA00022771"/>
    </source>
</evidence>
<evidence type="ECO:0000256" key="5">
    <source>
        <dbReference type="SAM" id="MobiDB-lite"/>
    </source>
</evidence>
<dbReference type="GO" id="GO:0007032">
    <property type="term" value="P:endosome organization"/>
    <property type="evidence" value="ECO:0007669"/>
    <property type="project" value="TreeGrafter"/>
</dbReference>
<dbReference type="Pfam" id="PF00569">
    <property type="entry name" value="ZZ"/>
    <property type="match status" value="1"/>
</dbReference>
<dbReference type="PANTHER" id="PTHR15090">
    <property type="entry name" value="SEQUESTOSOME 1-RELATED"/>
    <property type="match status" value="1"/>
</dbReference>
<dbReference type="GO" id="GO:0035973">
    <property type="term" value="P:aggrephagy"/>
    <property type="evidence" value="ECO:0007669"/>
    <property type="project" value="TreeGrafter"/>
</dbReference>
<dbReference type="InterPro" id="IPR000433">
    <property type="entry name" value="Znf_ZZ"/>
</dbReference>
<organism evidence="7 8">
    <name type="scientific">Cylicocyclus nassatus</name>
    <name type="common">Nematode worm</name>
    <dbReference type="NCBI Taxonomy" id="53992"/>
    <lineage>
        <taxon>Eukaryota</taxon>
        <taxon>Metazoa</taxon>
        <taxon>Ecdysozoa</taxon>
        <taxon>Nematoda</taxon>
        <taxon>Chromadorea</taxon>
        <taxon>Rhabditida</taxon>
        <taxon>Rhabditina</taxon>
        <taxon>Rhabditomorpha</taxon>
        <taxon>Strongyloidea</taxon>
        <taxon>Strongylidae</taxon>
        <taxon>Cylicocyclus</taxon>
    </lineage>
</organism>
<dbReference type="InterPro" id="IPR000270">
    <property type="entry name" value="PB1_dom"/>
</dbReference>
<feature type="compositionally biased region" description="Basic and acidic residues" evidence="5">
    <location>
        <begin position="251"/>
        <end position="294"/>
    </location>
</feature>
<keyword evidence="3" id="KW-0862">Zinc</keyword>
<feature type="region of interest" description="Disordered" evidence="5">
    <location>
        <begin position="248"/>
        <end position="305"/>
    </location>
</feature>
<dbReference type="GO" id="GO:0044753">
    <property type="term" value="C:amphisome"/>
    <property type="evidence" value="ECO:0007669"/>
    <property type="project" value="TreeGrafter"/>
</dbReference>
<dbReference type="InterPro" id="IPR052260">
    <property type="entry name" value="Autophagy_Rcpt_SigReg"/>
</dbReference>
<dbReference type="SMART" id="SM00291">
    <property type="entry name" value="ZnF_ZZ"/>
    <property type="match status" value="1"/>
</dbReference>
<evidence type="ECO:0000256" key="1">
    <source>
        <dbReference type="ARBA" id="ARBA00022723"/>
    </source>
</evidence>
<protein>
    <recommendedName>
        <fullName evidence="6">ZZ-type domain-containing protein</fullName>
    </recommendedName>
</protein>
<evidence type="ECO:0000256" key="3">
    <source>
        <dbReference type="ARBA" id="ARBA00022833"/>
    </source>
</evidence>
<evidence type="ECO:0000313" key="7">
    <source>
        <dbReference type="EMBL" id="CAJ0589655.1"/>
    </source>
</evidence>
<sequence length="305" mass="34427">MEQISVKLSHAGTHRRFEIMGDDNQSLFSNLTTHVSQLAAEGGPAFDVAWQDDDGDDIIIARPDELGEAIKSRKDDLLRLHTIKKVGEQENVKENIKEEQTEKEAENPPKAENSGNSDGIDAVHGYVICDVCDAVIIGIRYKCILCSDYDLCQNCEKTGVHVQHGMIRIVDPLRTYIPWGARLNRPPGYHHQQHLPPAFDGFIHRLRVKEKKDQLSEQVAKGMRYLTEIKQVVTSTLATFGNDANYEVQEDDKKKAEQQKKENTEEKKENKEANAEAHVEQKTEIDEEKAKAEKPAASGVMKEKK</sequence>
<evidence type="ECO:0000256" key="4">
    <source>
        <dbReference type="PROSITE-ProRule" id="PRU00228"/>
    </source>
</evidence>
<dbReference type="FunFam" id="3.30.60.90:FF:000016">
    <property type="entry name" value="Refractory to sigma P"/>
    <property type="match status" value="1"/>
</dbReference>
<dbReference type="SUPFAM" id="SSF57850">
    <property type="entry name" value="RING/U-box"/>
    <property type="match status" value="1"/>
</dbReference>
<reference evidence="7" key="1">
    <citation type="submission" date="2023-07" db="EMBL/GenBank/DDBJ databases">
        <authorList>
            <consortium name="CYATHOMIX"/>
        </authorList>
    </citation>
    <scope>NUCLEOTIDE SEQUENCE</scope>
    <source>
        <strain evidence="7">N/A</strain>
    </source>
</reference>
<evidence type="ECO:0000259" key="6">
    <source>
        <dbReference type="PROSITE" id="PS50135"/>
    </source>
</evidence>
<name>A0AA36DM71_CYLNA</name>
<accession>A0AA36DM71</accession>
<dbReference type="GO" id="GO:0070530">
    <property type="term" value="F:K63-linked polyubiquitin modification-dependent protein binding"/>
    <property type="evidence" value="ECO:0007669"/>
    <property type="project" value="TreeGrafter"/>
</dbReference>
<feature type="region of interest" description="Disordered" evidence="5">
    <location>
        <begin position="91"/>
        <end position="117"/>
    </location>
</feature>
<dbReference type="EMBL" id="CATQJL010000001">
    <property type="protein sequence ID" value="CAJ0589655.1"/>
    <property type="molecule type" value="Genomic_DNA"/>
</dbReference>
<keyword evidence="2 4" id="KW-0863">Zinc-finger</keyword>
<proteinExistence type="predicted"/>
<dbReference type="InterPro" id="IPR043145">
    <property type="entry name" value="Znf_ZZ_sf"/>
</dbReference>
<dbReference type="Gene3D" id="3.10.20.90">
    <property type="entry name" value="Phosphatidylinositol 3-kinase Catalytic Subunit, Chain A, domain 1"/>
    <property type="match status" value="1"/>
</dbReference>
<dbReference type="AlphaFoldDB" id="A0AA36DM71"/>
<dbReference type="Proteomes" id="UP001176961">
    <property type="component" value="Unassembled WGS sequence"/>
</dbReference>
<dbReference type="CDD" id="cd02340">
    <property type="entry name" value="ZZ_NBR1_like"/>
    <property type="match status" value="1"/>
</dbReference>